<accession>A0A2P2PVC3</accession>
<proteinExistence type="predicted"/>
<organism evidence="1">
    <name type="scientific">Rhizophora mucronata</name>
    <name type="common">Asiatic mangrove</name>
    <dbReference type="NCBI Taxonomy" id="61149"/>
    <lineage>
        <taxon>Eukaryota</taxon>
        <taxon>Viridiplantae</taxon>
        <taxon>Streptophyta</taxon>
        <taxon>Embryophyta</taxon>
        <taxon>Tracheophyta</taxon>
        <taxon>Spermatophyta</taxon>
        <taxon>Magnoliopsida</taxon>
        <taxon>eudicotyledons</taxon>
        <taxon>Gunneridae</taxon>
        <taxon>Pentapetalae</taxon>
        <taxon>rosids</taxon>
        <taxon>fabids</taxon>
        <taxon>Malpighiales</taxon>
        <taxon>Rhizophoraceae</taxon>
        <taxon>Rhizophora</taxon>
    </lineage>
</organism>
<dbReference type="EMBL" id="GGEC01078206">
    <property type="protein sequence ID" value="MBX58690.1"/>
    <property type="molecule type" value="Transcribed_RNA"/>
</dbReference>
<evidence type="ECO:0000313" key="1">
    <source>
        <dbReference type="EMBL" id="MBX58690.1"/>
    </source>
</evidence>
<sequence>MMGQLTISGSFYVSGKVSCDFFVLKCVVVNLELYCPCGLAYGNL</sequence>
<name>A0A2P2PVC3_RHIMU</name>
<protein>
    <submittedName>
        <fullName evidence="1">Uncharacterized protein</fullName>
    </submittedName>
</protein>
<dbReference type="AlphaFoldDB" id="A0A2P2PVC3"/>
<reference evidence="1" key="1">
    <citation type="submission" date="2018-02" db="EMBL/GenBank/DDBJ databases">
        <title>Rhizophora mucronata_Transcriptome.</title>
        <authorList>
            <person name="Meera S.P."/>
            <person name="Sreeshan A."/>
            <person name="Augustine A."/>
        </authorList>
    </citation>
    <scope>NUCLEOTIDE SEQUENCE</scope>
    <source>
        <tissue evidence="1">Leaf</tissue>
    </source>
</reference>